<evidence type="ECO:0000313" key="4">
    <source>
        <dbReference type="Proteomes" id="UP000623250"/>
    </source>
</evidence>
<organism evidence="3 4">
    <name type="scientific">Rhodomicrobium udaipurense</name>
    <dbReference type="NCBI Taxonomy" id="1202716"/>
    <lineage>
        <taxon>Bacteria</taxon>
        <taxon>Pseudomonadati</taxon>
        <taxon>Pseudomonadota</taxon>
        <taxon>Alphaproteobacteria</taxon>
        <taxon>Hyphomicrobiales</taxon>
        <taxon>Hyphomicrobiaceae</taxon>
        <taxon>Rhodomicrobium</taxon>
    </lineage>
</organism>
<dbReference type="Pfam" id="PF13670">
    <property type="entry name" value="PepSY_2"/>
    <property type="match status" value="1"/>
</dbReference>
<dbReference type="EMBL" id="JAEMUK010000014">
    <property type="protein sequence ID" value="MBJ7543373.1"/>
    <property type="molecule type" value="Genomic_DNA"/>
</dbReference>
<evidence type="ECO:0000313" key="3">
    <source>
        <dbReference type="EMBL" id="MBJ7543373.1"/>
    </source>
</evidence>
<reference evidence="3 4" key="1">
    <citation type="submission" date="2020-12" db="EMBL/GenBank/DDBJ databases">
        <title>Revised draft genomes of Rhodomicrobium vannielii ATCC 17100 and Rhodomicrobium udaipurense JA643.</title>
        <authorList>
            <person name="Conners E.M."/>
            <person name="Davenport E.J."/>
            <person name="Bose A."/>
        </authorList>
    </citation>
    <scope>NUCLEOTIDE SEQUENCE [LARGE SCALE GENOMIC DNA]</scope>
    <source>
        <strain evidence="3 4">JA643</strain>
    </source>
</reference>
<sequence length="95" mass="10357">MRKFSLVLSALAVCAAATAANASDPSRPCTTAPESQWLKIADLQAKVEEQGYKVRKAKLKKACGELYAVDKSGERIELFVDPTNAKIVETKKDED</sequence>
<evidence type="ECO:0000256" key="1">
    <source>
        <dbReference type="SAM" id="SignalP"/>
    </source>
</evidence>
<name>A0A8I1KLH4_9HYPH</name>
<dbReference type="RefSeq" id="WP_037238541.1">
    <property type="nucleotide sequence ID" value="NZ_JAEMUK010000014.1"/>
</dbReference>
<proteinExistence type="predicted"/>
<accession>A0A8I1KLH4</accession>
<feature type="domain" description="PepSY" evidence="2">
    <location>
        <begin position="8"/>
        <end position="91"/>
    </location>
</feature>
<comment type="caution">
    <text evidence="3">The sequence shown here is derived from an EMBL/GenBank/DDBJ whole genome shotgun (WGS) entry which is preliminary data.</text>
</comment>
<dbReference type="AlphaFoldDB" id="A0A8I1KLH4"/>
<keyword evidence="1" id="KW-0732">Signal</keyword>
<keyword evidence="4" id="KW-1185">Reference proteome</keyword>
<protein>
    <submittedName>
        <fullName evidence="3">PepSY domain-containing protein</fullName>
    </submittedName>
</protein>
<dbReference type="Proteomes" id="UP000623250">
    <property type="component" value="Unassembled WGS sequence"/>
</dbReference>
<gene>
    <name evidence="3" type="ORF">JDN41_07365</name>
</gene>
<feature type="signal peptide" evidence="1">
    <location>
        <begin position="1"/>
        <end position="22"/>
    </location>
</feature>
<feature type="chain" id="PRO_5034637828" evidence="1">
    <location>
        <begin position="23"/>
        <end position="95"/>
    </location>
</feature>
<evidence type="ECO:0000259" key="2">
    <source>
        <dbReference type="Pfam" id="PF13670"/>
    </source>
</evidence>
<dbReference type="InterPro" id="IPR025711">
    <property type="entry name" value="PepSY"/>
</dbReference>